<dbReference type="PANTHER" id="PTHR21844:SF2">
    <property type="entry name" value="PROLINE-RICH AKT1 SUBSTRATE 1"/>
    <property type="match status" value="1"/>
</dbReference>
<dbReference type="InterPro" id="IPR026682">
    <property type="entry name" value="AKT1S1"/>
</dbReference>
<evidence type="ECO:0000313" key="2">
    <source>
        <dbReference type="EMBL" id="JAS62044.1"/>
    </source>
</evidence>
<dbReference type="GO" id="GO:0032007">
    <property type="term" value="P:negative regulation of TOR signaling"/>
    <property type="evidence" value="ECO:0007669"/>
    <property type="project" value="InterPro"/>
</dbReference>
<dbReference type="GO" id="GO:0048011">
    <property type="term" value="P:neurotrophin TRK receptor signaling pathway"/>
    <property type="evidence" value="ECO:0007669"/>
    <property type="project" value="InterPro"/>
</dbReference>
<organism evidence="2">
    <name type="scientific">Cuerna arida</name>
    <dbReference type="NCBI Taxonomy" id="1464854"/>
    <lineage>
        <taxon>Eukaryota</taxon>
        <taxon>Metazoa</taxon>
        <taxon>Ecdysozoa</taxon>
        <taxon>Arthropoda</taxon>
        <taxon>Hexapoda</taxon>
        <taxon>Insecta</taxon>
        <taxon>Pterygota</taxon>
        <taxon>Neoptera</taxon>
        <taxon>Paraneoptera</taxon>
        <taxon>Hemiptera</taxon>
        <taxon>Auchenorrhyncha</taxon>
        <taxon>Membracoidea</taxon>
        <taxon>Cicadellidae</taxon>
        <taxon>Cicadellinae</taxon>
        <taxon>Proconiini</taxon>
        <taxon>Cuerna</taxon>
    </lineage>
</organism>
<feature type="compositionally biased region" description="Acidic residues" evidence="1">
    <location>
        <begin position="259"/>
        <end position="289"/>
    </location>
</feature>
<name>A0A1B6GHX9_9HEMI</name>
<dbReference type="GO" id="GO:0005737">
    <property type="term" value="C:cytoplasm"/>
    <property type="evidence" value="ECO:0007669"/>
    <property type="project" value="TreeGrafter"/>
</dbReference>
<dbReference type="EMBL" id="GECZ01007725">
    <property type="protein sequence ID" value="JAS62044.1"/>
    <property type="molecule type" value="Transcribed_RNA"/>
</dbReference>
<proteinExistence type="predicted"/>
<sequence>MQITCKCLNVIINSKGTVIETYNLSSKDNQTEHPFFNENIGFVELLNIHKEQPALVEVDICGDWVINRCLNCGIYTHALDASTAVVLVSRALLTKPQEIAALKNSEKYSPAFNIVIESSEEDVNVPVTGVHNNAVGGGLQQQLTEWIKRESAQTEERVRQFSEKQYEALDELRTRVHRDHHILSRILAISTKRSKVDVAEAWKKAPQFSSATSPKPPSPLQTRPIPSDPISAIAQPKKPAQVANRPKNLPRKPSVDAEGLFDLDGMDGLDDNTTETFPSEDEELSDTDDSGSHDEGIHIPRHVTTVYAKSLPVNVPTFMSQLGSEDSPNQQDYGDSEDPMDIAASIKALAKSVHGDAVFGDLPRPRFSSQI</sequence>
<gene>
    <name evidence="2" type="ORF">g.25039</name>
</gene>
<feature type="region of interest" description="Disordered" evidence="1">
    <location>
        <begin position="204"/>
        <end position="297"/>
    </location>
</feature>
<accession>A0A1B6GHX9</accession>
<reference evidence="2" key="1">
    <citation type="submission" date="2015-11" db="EMBL/GenBank/DDBJ databases">
        <title>De novo transcriptome assembly of four potential Pierce s Disease insect vectors from Arizona vineyards.</title>
        <authorList>
            <person name="Tassone E.E."/>
        </authorList>
    </citation>
    <scope>NUCLEOTIDE SEQUENCE</scope>
</reference>
<dbReference type="Pfam" id="PF15798">
    <property type="entry name" value="PRAS"/>
    <property type="match status" value="1"/>
</dbReference>
<dbReference type="PANTHER" id="PTHR21844">
    <property type="entry name" value="AKT1 SUBSTRATE 1 PROTEIN"/>
    <property type="match status" value="1"/>
</dbReference>
<dbReference type="AlphaFoldDB" id="A0A1B6GHX9"/>
<protein>
    <submittedName>
        <fullName evidence="2">Uncharacterized protein</fullName>
    </submittedName>
</protein>
<evidence type="ECO:0000256" key="1">
    <source>
        <dbReference type="SAM" id="MobiDB-lite"/>
    </source>
</evidence>